<keyword evidence="9" id="KW-1185">Reference proteome</keyword>
<evidence type="ECO:0000256" key="3">
    <source>
        <dbReference type="ARBA" id="ARBA00018596"/>
    </source>
</evidence>
<comment type="similarity">
    <text evidence="2">Belongs to the DNA polymerase alpha subunit B family.</text>
</comment>
<feature type="compositionally biased region" description="Basic and acidic residues" evidence="6">
    <location>
        <begin position="286"/>
        <end position="295"/>
    </location>
</feature>
<dbReference type="AlphaFoldDB" id="A0A2A9MGD8"/>
<protein>
    <recommendedName>
        <fullName evidence="3">DNA polymerase alpha subunit B</fullName>
    </recommendedName>
</protein>
<evidence type="ECO:0000313" key="8">
    <source>
        <dbReference type="EMBL" id="PFH34470.1"/>
    </source>
</evidence>
<dbReference type="Proteomes" id="UP000224006">
    <property type="component" value="Chromosome VI"/>
</dbReference>
<gene>
    <name evidence="8" type="ORF">BESB_065010</name>
</gene>
<name>A0A2A9MGD8_BESBE</name>
<evidence type="ECO:0000256" key="5">
    <source>
        <dbReference type="ARBA" id="ARBA00023242"/>
    </source>
</evidence>
<dbReference type="RefSeq" id="XP_029218479.1">
    <property type="nucleotide sequence ID" value="XM_029364896.1"/>
</dbReference>
<comment type="caution">
    <text evidence="8">The sequence shown here is derived from an EMBL/GenBank/DDBJ whole genome shotgun (WGS) entry which is preliminary data.</text>
</comment>
<dbReference type="GO" id="GO:0005658">
    <property type="term" value="C:alpha DNA polymerase:primase complex"/>
    <property type="evidence" value="ECO:0007669"/>
    <property type="project" value="TreeGrafter"/>
</dbReference>
<dbReference type="STRING" id="94643.A0A2A9MGD8"/>
<dbReference type="Pfam" id="PF04042">
    <property type="entry name" value="DNA_pol_E_B"/>
    <property type="match status" value="1"/>
</dbReference>
<dbReference type="KEGG" id="bbes:BESB_065010"/>
<keyword evidence="5" id="KW-0539">Nucleus</keyword>
<feature type="compositionally biased region" description="Basic and acidic residues" evidence="6">
    <location>
        <begin position="258"/>
        <end position="267"/>
    </location>
</feature>
<dbReference type="GeneID" id="40311429"/>
<feature type="region of interest" description="Disordered" evidence="6">
    <location>
        <begin position="255"/>
        <end position="295"/>
    </location>
</feature>
<evidence type="ECO:0000259" key="7">
    <source>
        <dbReference type="Pfam" id="PF04042"/>
    </source>
</evidence>
<dbReference type="OrthoDB" id="336885at2759"/>
<feature type="domain" description="DNA polymerase alpha/delta/epsilon subunit B" evidence="7">
    <location>
        <begin position="397"/>
        <end position="601"/>
    </location>
</feature>
<dbReference type="GO" id="GO:0003677">
    <property type="term" value="F:DNA binding"/>
    <property type="evidence" value="ECO:0007669"/>
    <property type="project" value="InterPro"/>
</dbReference>
<dbReference type="InterPro" id="IPR007185">
    <property type="entry name" value="DNA_pol_a/d/e_bsu"/>
</dbReference>
<dbReference type="Gene3D" id="3.60.21.60">
    <property type="match status" value="1"/>
</dbReference>
<dbReference type="GO" id="GO:0006270">
    <property type="term" value="P:DNA replication initiation"/>
    <property type="evidence" value="ECO:0007669"/>
    <property type="project" value="TreeGrafter"/>
</dbReference>
<sequence>MEAASRREGVDTKALPVLLRSLLAAPAASSPLSLGYNTDSWTELLAACGGSQLKDEDSAATVVFAQKVEEILKSSDLDSPTTPPQSAVAGKTNLRSIAKATQPWQRTRGEYKEEETVLFNEEVDKKPGYRCDNKAVVQISSTFDFGDGGPGTSFTQTQGAEWMDAAADDHSAWQRRRLQILKRRMIANVTPTAQGLQSDAPMSSPIKGQQIVQIGELAGGEGRPFSFVSMVLDDVTRNKEPIQLLYTEETLARQHRQLKGDGQRRCSDPATSGDEEASPCVSVGGEKQKRGGQEGRTEELCAYPGMLVAACGVLSQTEFGAKLSVSSLHGGPALPAPTYRQVLTVPAAPAGRDSNRGDGEARTVASCYRRQPVHIMLACAQALVSMKADTVSRNLELDLLLDRVREEAPHALILFGPIVPSSALVSMSVSAPAALATLPDVDWIYTSFFRQVASRLAGTRTRVFVVPSPADVVHPHPLPQPPYAPDLISSDPFTGLSAAARQQISFLPNPCFLYVNELRLLITSVDPLMEVGGQLAYPRCISSRQDLITTCCASLLRQRTLFPSGASFTLPMDPKRFPPRMFDAGENGEDTIPHIVIFPSDANASGDAGSSSNGTYACMAEGRLFVLPFSPRLVRENSGRVEWTSIYVQPPTEEEHTDESRGAEIQDNAYDALAGERKVEGRAEPQLLCLEKRVTVRHSSYGLA</sequence>
<comment type="subcellular location">
    <subcellularLocation>
        <location evidence="1">Nucleus</location>
    </subcellularLocation>
</comment>
<evidence type="ECO:0000256" key="1">
    <source>
        <dbReference type="ARBA" id="ARBA00004123"/>
    </source>
</evidence>
<evidence type="ECO:0000313" key="9">
    <source>
        <dbReference type="Proteomes" id="UP000224006"/>
    </source>
</evidence>
<evidence type="ECO:0000256" key="2">
    <source>
        <dbReference type="ARBA" id="ARBA00007299"/>
    </source>
</evidence>
<accession>A0A2A9MGD8</accession>
<reference evidence="8 9" key="1">
    <citation type="submission" date="2017-09" db="EMBL/GenBank/DDBJ databases">
        <title>Genome sequencing of Besnoitia besnoiti strain Bb-Ger1.</title>
        <authorList>
            <person name="Schares G."/>
            <person name="Venepally P."/>
            <person name="Lorenzi H.A."/>
        </authorList>
    </citation>
    <scope>NUCLEOTIDE SEQUENCE [LARGE SCALE GENOMIC DNA]</scope>
    <source>
        <strain evidence="8 9">Bb-Ger1</strain>
    </source>
</reference>
<evidence type="ECO:0000256" key="4">
    <source>
        <dbReference type="ARBA" id="ARBA00022705"/>
    </source>
</evidence>
<organism evidence="8 9">
    <name type="scientific">Besnoitia besnoiti</name>
    <name type="common">Apicomplexan protozoan</name>
    <dbReference type="NCBI Taxonomy" id="94643"/>
    <lineage>
        <taxon>Eukaryota</taxon>
        <taxon>Sar</taxon>
        <taxon>Alveolata</taxon>
        <taxon>Apicomplexa</taxon>
        <taxon>Conoidasida</taxon>
        <taxon>Coccidia</taxon>
        <taxon>Eucoccidiorida</taxon>
        <taxon>Eimeriorina</taxon>
        <taxon>Sarcocystidae</taxon>
        <taxon>Besnoitia</taxon>
    </lineage>
</organism>
<dbReference type="InterPro" id="IPR016722">
    <property type="entry name" value="DNA_pol_alpha_bsu"/>
</dbReference>
<proteinExistence type="inferred from homology"/>
<keyword evidence="4" id="KW-0235">DNA replication</keyword>
<dbReference type="PANTHER" id="PTHR23061">
    <property type="entry name" value="DNA POLYMERASE 2 ALPHA 70 KDA SUBUNIT"/>
    <property type="match status" value="1"/>
</dbReference>
<evidence type="ECO:0000256" key="6">
    <source>
        <dbReference type="SAM" id="MobiDB-lite"/>
    </source>
</evidence>
<dbReference type="VEuPathDB" id="ToxoDB:BESB_065010"/>
<dbReference type="PANTHER" id="PTHR23061:SF12">
    <property type="entry name" value="DNA POLYMERASE ALPHA SUBUNIT B"/>
    <property type="match status" value="1"/>
</dbReference>
<dbReference type="EMBL" id="NWUJ01000006">
    <property type="protein sequence ID" value="PFH34470.1"/>
    <property type="molecule type" value="Genomic_DNA"/>
</dbReference>